<sequence length="121" mass="13004">MLTRIGGSRIPWVTRSSSLTDSSVSSTTSRPKRHCDLPHEDDHSDGPPPRSRTDRVRSVPELPVRTHGSPSRMLRSGGTKEDAAEALPPLDVSILLSDEETTQACTPTVDIPNVPGSTVPV</sequence>
<keyword evidence="3" id="KW-1185">Reference proteome</keyword>
<evidence type="ECO:0000256" key="1">
    <source>
        <dbReference type="SAM" id="MobiDB-lite"/>
    </source>
</evidence>
<protein>
    <submittedName>
        <fullName evidence="2">Uncharacterized protein</fullName>
    </submittedName>
</protein>
<reference evidence="2 3" key="1">
    <citation type="journal article" date="2023" name="Plants (Basel)">
        <title>Bridging the Gap: Combining Genomics and Transcriptomics Approaches to Understand Stylosanthes scabra, an Orphan Legume from the Brazilian Caatinga.</title>
        <authorList>
            <person name="Ferreira-Neto J.R.C."/>
            <person name="da Silva M.D."/>
            <person name="Binneck E."/>
            <person name="de Melo N.F."/>
            <person name="da Silva R.H."/>
            <person name="de Melo A.L.T.M."/>
            <person name="Pandolfi V."/>
            <person name="Bustamante F.O."/>
            <person name="Brasileiro-Vidal A.C."/>
            <person name="Benko-Iseppon A.M."/>
        </authorList>
    </citation>
    <scope>NUCLEOTIDE SEQUENCE [LARGE SCALE GENOMIC DNA]</scope>
    <source>
        <tissue evidence="2">Leaves</tissue>
    </source>
</reference>
<evidence type="ECO:0000313" key="2">
    <source>
        <dbReference type="EMBL" id="MED6211802.1"/>
    </source>
</evidence>
<feature type="compositionally biased region" description="Basic and acidic residues" evidence="1">
    <location>
        <begin position="34"/>
        <end position="58"/>
    </location>
</feature>
<name>A0ABU6YN17_9FABA</name>
<gene>
    <name evidence="2" type="ORF">PIB30_077005</name>
</gene>
<evidence type="ECO:0000313" key="3">
    <source>
        <dbReference type="Proteomes" id="UP001341840"/>
    </source>
</evidence>
<proteinExistence type="predicted"/>
<accession>A0ABU6YN17</accession>
<dbReference type="Proteomes" id="UP001341840">
    <property type="component" value="Unassembled WGS sequence"/>
</dbReference>
<comment type="caution">
    <text evidence="2">The sequence shown here is derived from an EMBL/GenBank/DDBJ whole genome shotgun (WGS) entry which is preliminary data.</text>
</comment>
<feature type="region of interest" description="Disordered" evidence="1">
    <location>
        <begin position="1"/>
        <end position="84"/>
    </location>
</feature>
<organism evidence="2 3">
    <name type="scientific">Stylosanthes scabra</name>
    <dbReference type="NCBI Taxonomy" id="79078"/>
    <lineage>
        <taxon>Eukaryota</taxon>
        <taxon>Viridiplantae</taxon>
        <taxon>Streptophyta</taxon>
        <taxon>Embryophyta</taxon>
        <taxon>Tracheophyta</taxon>
        <taxon>Spermatophyta</taxon>
        <taxon>Magnoliopsida</taxon>
        <taxon>eudicotyledons</taxon>
        <taxon>Gunneridae</taxon>
        <taxon>Pentapetalae</taxon>
        <taxon>rosids</taxon>
        <taxon>fabids</taxon>
        <taxon>Fabales</taxon>
        <taxon>Fabaceae</taxon>
        <taxon>Papilionoideae</taxon>
        <taxon>50 kb inversion clade</taxon>
        <taxon>dalbergioids sensu lato</taxon>
        <taxon>Dalbergieae</taxon>
        <taxon>Pterocarpus clade</taxon>
        <taxon>Stylosanthes</taxon>
    </lineage>
</organism>
<dbReference type="EMBL" id="JASCZI010242679">
    <property type="protein sequence ID" value="MED6211802.1"/>
    <property type="molecule type" value="Genomic_DNA"/>
</dbReference>
<feature type="compositionally biased region" description="Low complexity" evidence="1">
    <location>
        <begin position="14"/>
        <end position="29"/>
    </location>
</feature>